<reference evidence="3 4" key="1">
    <citation type="journal article" date="2011" name="Int. J. Syst. Evol. Microbiol.">
        <title>Zhongshania antarctica gen. nov., sp. nov. and Zhongshania guokunii sp. nov., gammaproteobacteria respectively isolated from coastal attached (fast) ice and surface seawater of the Antarctic.</title>
        <authorList>
            <person name="Li H.J."/>
            <person name="Zhang X.Y."/>
            <person name="Chen C.X."/>
            <person name="Zhang Y.J."/>
            <person name="Gao Z.M."/>
            <person name="Yu Y."/>
            <person name="Chen X.L."/>
            <person name="Chen B."/>
            <person name="Zhang Y.Z."/>
        </authorList>
    </citation>
    <scope>NUCLEOTIDE SEQUENCE [LARGE SCALE GENOMIC DNA]</scope>
    <source>
        <strain evidence="3 4">ZS6-22T</strain>
    </source>
</reference>
<proteinExistence type="predicted"/>
<evidence type="ECO:0000259" key="2">
    <source>
        <dbReference type="Pfam" id="PF02771"/>
    </source>
</evidence>
<name>A0ABV3UAL1_9GAMM</name>
<dbReference type="EMBL" id="JBFRYA010000032">
    <property type="protein sequence ID" value="MEX1670995.1"/>
    <property type="molecule type" value="Genomic_DNA"/>
</dbReference>
<comment type="caution">
    <text evidence="3">The sequence shown here is derived from an EMBL/GenBank/DDBJ whole genome shotgun (WGS) entry which is preliminary data.</text>
</comment>
<organism evidence="3 4">
    <name type="scientific">Zhongshania guokunii</name>
    <dbReference type="NCBI Taxonomy" id="641783"/>
    <lineage>
        <taxon>Bacteria</taxon>
        <taxon>Pseudomonadati</taxon>
        <taxon>Pseudomonadota</taxon>
        <taxon>Gammaproteobacteria</taxon>
        <taxon>Cellvibrionales</taxon>
        <taxon>Spongiibacteraceae</taxon>
        <taxon>Zhongshania</taxon>
    </lineage>
</organism>
<sequence length="139" mass="15534">MSAAYRFTPFELPPETVALRAEVRAFVQEEARQWNGWQIGHSWTGFDRELSRKLGERGWIGMTWPKQYGGHERSAMERYVVLEELLAAGAPVGAHWVADRQSGPLIMRLGTEAQKAKYLPAICRGEAAFCIGLSEPDAG</sequence>
<dbReference type="Gene3D" id="1.10.540.10">
    <property type="entry name" value="Acyl-CoA dehydrogenase/oxidase, N-terminal domain"/>
    <property type="match status" value="1"/>
</dbReference>
<accession>A0ABV3UAL1</accession>
<dbReference type="InterPro" id="IPR013786">
    <property type="entry name" value="AcylCoA_DH/ox_N"/>
</dbReference>
<evidence type="ECO:0000313" key="4">
    <source>
        <dbReference type="Proteomes" id="UP001557485"/>
    </source>
</evidence>
<evidence type="ECO:0000313" key="3">
    <source>
        <dbReference type="EMBL" id="MEX1670995.1"/>
    </source>
</evidence>
<dbReference type="PANTHER" id="PTHR43292:SF4">
    <property type="entry name" value="ACYL-COA DEHYDROGENASE FADE34"/>
    <property type="match status" value="1"/>
</dbReference>
<dbReference type="InterPro" id="IPR037069">
    <property type="entry name" value="AcylCoA_DH/ox_N_sf"/>
</dbReference>
<dbReference type="Pfam" id="PF02771">
    <property type="entry name" value="Acyl-CoA_dh_N"/>
    <property type="match status" value="1"/>
</dbReference>
<dbReference type="InterPro" id="IPR052161">
    <property type="entry name" value="Mycobact_Acyl-CoA_DH"/>
</dbReference>
<evidence type="ECO:0000256" key="1">
    <source>
        <dbReference type="ARBA" id="ARBA00023002"/>
    </source>
</evidence>
<dbReference type="SUPFAM" id="SSF56645">
    <property type="entry name" value="Acyl-CoA dehydrogenase NM domain-like"/>
    <property type="match status" value="1"/>
</dbReference>
<feature type="domain" description="Acyl-CoA dehydrogenase/oxidase N-terminal" evidence="2">
    <location>
        <begin position="14"/>
        <end position="126"/>
    </location>
</feature>
<dbReference type="InterPro" id="IPR009100">
    <property type="entry name" value="AcylCoA_DH/oxidase_NM_dom_sf"/>
</dbReference>
<gene>
    <name evidence="3" type="ORF">AB4876_18990</name>
</gene>
<dbReference type="PANTHER" id="PTHR43292">
    <property type="entry name" value="ACYL-COA DEHYDROGENASE"/>
    <property type="match status" value="1"/>
</dbReference>
<protein>
    <submittedName>
        <fullName evidence="3">Acyl-CoA dehydrogenase family protein</fullName>
    </submittedName>
</protein>
<dbReference type="RefSeq" id="WP_368383262.1">
    <property type="nucleotide sequence ID" value="NZ_JBFRYA010000032.1"/>
</dbReference>
<keyword evidence="1" id="KW-0560">Oxidoreductase</keyword>
<keyword evidence="4" id="KW-1185">Reference proteome</keyword>
<dbReference type="Proteomes" id="UP001557485">
    <property type="component" value="Unassembled WGS sequence"/>
</dbReference>
<feature type="non-terminal residue" evidence="3">
    <location>
        <position position="139"/>
    </location>
</feature>